<proteinExistence type="predicted"/>
<evidence type="ECO:0000313" key="1">
    <source>
        <dbReference type="EMBL" id="ARQ96131.1"/>
    </source>
</evidence>
<gene>
    <name evidence="1" type="ORF">qdsa002_174</name>
</gene>
<reference evidence="1 2" key="1">
    <citation type="submission" date="2017-03" db="EMBL/GenBank/DDBJ databases">
        <title>Efficacy of two virulent bacteriophages, qdsa001 and qdsa002, against Staphylococcus aureus biofilms and their genome analysis.</title>
        <authorList>
            <person name="Lv X."/>
            <person name="Wang J."/>
            <person name="Lin H."/>
        </authorList>
    </citation>
    <scope>NUCLEOTIDE SEQUENCE [LARGE SCALE GENOMIC DNA]</scope>
</reference>
<name>A0A1X9SJ77_9CAUD</name>
<evidence type="ECO:0000313" key="2">
    <source>
        <dbReference type="Proteomes" id="UP000225347"/>
    </source>
</evidence>
<sequence length="50" mass="6021">MLKKLIYLLNKKERKQNLFYTQIEFIMCIEVKNLLENVVLGSKEHLKVNI</sequence>
<accession>A0A1X9SJ77</accession>
<organism evidence="1 2">
    <name type="scientific">Staphylococcus phage qdsa002</name>
    <dbReference type="NCBI Taxonomy" id="1970746"/>
    <lineage>
        <taxon>Viruses</taxon>
        <taxon>Duplodnaviria</taxon>
        <taxon>Heunggongvirae</taxon>
        <taxon>Uroviricota</taxon>
        <taxon>Caudoviricetes</taxon>
        <taxon>Herelleviridae</taxon>
        <taxon>Twortvirinae</taxon>
        <taxon>Kayvirus</taxon>
        <taxon>Kayvirus G15</taxon>
    </lineage>
</organism>
<dbReference type="Proteomes" id="UP000225347">
    <property type="component" value="Segment"/>
</dbReference>
<dbReference type="EMBL" id="KY779849">
    <property type="protein sequence ID" value="ARQ96131.1"/>
    <property type="molecule type" value="Genomic_DNA"/>
</dbReference>
<protein>
    <submittedName>
        <fullName evidence="1">Uncharacterized protein</fullName>
    </submittedName>
</protein>